<accession>A8RNJ0</accession>
<dbReference type="PANTHER" id="PTHR46558:SF4">
    <property type="entry name" value="DNA-BIDING PHAGE PROTEIN"/>
    <property type="match status" value="1"/>
</dbReference>
<name>A8RNJ0_ENTBW</name>
<evidence type="ECO:0000259" key="2">
    <source>
        <dbReference type="PROSITE" id="PS50943"/>
    </source>
</evidence>
<evidence type="ECO:0000256" key="1">
    <source>
        <dbReference type="ARBA" id="ARBA00023125"/>
    </source>
</evidence>
<dbReference type="Gene3D" id="1.10.260.40">
    <property type="entry name" value="lambda repressor-like DNA-binding domains"/>
    <property type="match status" value="1"/>
</dbReference>
<dbReference type="GO" id="GO:0003677">
    <property type="term" value="F:DNA binding"/>
    <property type="evidence" value="ECO:0007669"/>
    <property type="project" value="UniProtKB-KW"/>
</dbReference>
<dbReference type="InterPro" id="IPR010982">
    <property type="entry name" value="Lambda_DNA-bd_dom_sf"/>
</dbReference>
<reference evidence="3 4" key="1">
    <citation type="submission" date="2007-08" db="EMBL/GenBank/DDBJ databases">
        <authorList>
            <person name="Fulton L."/>
            <person name="Clifton S."/>
            <person name="Fulton B."/>
            <person name="Xu J."/>
            <person name="Minx P."/>
            <person name="Pepin K.H."/>
            <person name="Johnson M."/>
            <person name="Thiruvilangam P."/>
            <person name="Bhonagiri V."/>
            <person name="Nash W.E."/>
            <person name="Mardis E.R."/>
            <person name="Wilson R.K."/>
        </authorList>
    </citation>
    <scope>NUCLEOTIDE SEQUENCE [LARGE SCALE GENOMIC DNA]</scope>
    <source>
        <strain evidence="4">ATCC BAA-613 / DSM 15670 / CCUG 46953 / JCM 12243 / WAL 16351</strain>
    </source>
</reference>
<dbReference type="CDD" id="cd00093">
    <property type="entry name" value="HTH_XRE"/>
    <property type="match status" value="1"/>
</dbReference>
<evidence type="ECO:0000313" key="4">
    <source>
        <dbReference type="Proteomes" id="UP000005396"/>
    </source>
</evidence>
<dbReference type="PaxDb" id="411902-CLOBOL_02215"/>
<dbReference type="SUPFAM" id="SSF47413">
    <property type="entry name" value="lambda repressor-like DNA-binding domains"/>
    <property type="match status" value="1"/>
</dbReference>
<evidence type="ECO:0000313" key="3">
    <source>
        <dbReference type="EMBL" id="EDP17638.1"/>
    </source>
</evidence>
<dbReference type="AlphaFoldDB" id="A8RNJ0"/>
<comment type="caution">
    <text evidence="3">The sequence shown here is derived from an EMBL/GenBank/DDBJ whole genome shotgun (WGS) entry which is preliminary data.</text>
</comment>
<organism evidence="3 4">
    <name type="scientific">Enterocloster bolteae (strain ATCC BAA-613 / DSM 15670 / CCUG 46953 / JCM 12243 / WAL 16351)</name>
    <name type="common">Clostridium bolteae</name>
    <dbReference type="NCBI Taxonomy" id="411902"/>
    <lineage>
        <taxon>Bacteria</taxon>
        <taxon>Bacillati</taxon>
        <taxon>Bacillota</taxon>
        <taxon>Clostridia</taxon>
        <taxon>Lachnospirales</taxon>
        <taxon>Lachnospiraceae</taxon>
        <taxon>Enterocloster</taxon>
    </lineage>
</organism>
<proteinExistence type="predicted"/>
<protein>
    <recommendedName>
        <fullName evidence="2">HTH cro/C1-type domain-containing protein</fullName>
    </recommendedName>
</protein>
<gene>
    <name evidence="3" type="ORF">CLOBOL_02215</name>
</gene>
<dbReference type="InterPro" id="IPR001387">
    <property type="entry name" value="Cro/C1-type_HTH"/>
</dbReference>
<dbReference type="Pfam" id="PF01381">
    <property type="entry name" value="HTH_3"/>
    <property type="match status" value="1"/>
</dbReference>
<dbReference type="EMBL" id="ABCC02000022">
    <property type="protein sequence ID" value="EDP17638.1"/>
    <property type="molecule type" value="Genomic_DNA"/>
</dbReference>
<keyword evidence="1" id="KW-0238">DNA-binding</keyword>
<dbReference type="SMART" id="SM00530">
    <property type="entry name" value="HTH_XRE"/>
    <property type="match status" value="1"/>
</dbReference>
<reference evidence="3 4" key="2">
    <citation type="submission" date="2007-09" db="EMBL/GenBank/DDBJ databases">
        <title>Draft genome sequence of Clostridium bolteae (ATCC BAA-613).</title>
        <authorList>
            <person name="Sudarsanam P."/>
            <person name="Ley R."/>
            <person name="Guruge J."/>
            <person name="Turnbaugh P.J."/>
            <person name="Mahowald M."/>
            <person name="Liep D."/>
            <person name="Gordon J."/>
        </authorList>
    </citation>
    <scope>NUCLEOTIDE SEQUENCE [LARGE SCALE GENOMIC DNA]</scope>
    <source>
        <strain evidence="4">ATCC BAA-613 / DSM 15670 / CCUG 46953 / JCM 12243 / WAL 16351</strain>
    </source>
</reference>
<dbReference type="PROSITE" id="PS50943">
    <property type="entry name" value="HTH_CROC1"/>
    <property type="match status" value="1"/>
</dbReference>
<dbReference type="Proteomes" id="UP000005396">
    <property type="component" value="Unassembled WGS sequence"/>
</dbReference>
<dbReference type="HOGENOM" id="CLU_066192_29_2_9"/>
<sequence length="88" mass="10115">MNDKHFGPNIQTFRKLKGMKQQELADAIGINLQSLSKIERGVYYPTFETLEKIMVVLEVAPNEMLSGTWKFASHIEKEVCQRGRTIKC</sequence>
<feature type="domain" description="HTH cro/C1-type" evidence="2">
    <location>
        <begin position="10"/>
        <end position="64"/>
    </location>
</feature>
<dbReference type="eggNOG" id="COG1476">
    <property type="taxonomic scope" value="Bacteria"/>
</dbReference>
<dbReference type="PANTHER" id="PTHR46558">
    <property type="entry name" value="TRACRIPTIONAL REGULATORY PROTEIN-RELATED-RELATED"/>
    <property type="match status" value="1"/>
</dbReference>